<comment type="caution">
    <text evidence="1">The sequence shown here is derived from an EMBL/GenBank/DDBJ whole genome shotgun (WGS) entry which is preliminary data.</text>
</comment>
<organism evidence="1 2">
    <name type="scientific">Benzoatithermus flavus</name>
    <dbReference type="NCBI Taxonomy" id="3108223"/>
    <lineage>
        <taxon>Bacteria</taxon>
        <taxon>Pseudomonadati</taxon>
        <taxon>Pseudomonadota</taxon>
        <taxon>Alphaproteobacteria</taxon>
        <taxon>Geminicoccales</taxon>
        <taxon>Geminicoccaceae</taxon>
        <taxon>Benzoatithermus</taxon>
    </lineage>
</organism>
<evidence type="ECO:0000313" key="1">
    <source>
        <dbReference type="EMBL" id="MEK0085375.1"/>
    </source>
</evidence>
<dbReference type="EMBL" id="JBBLZC010000026">
    <property type="protein sequence ID" value="MEK0085375.1"/>
    <property type="molecule type" value="Genomic_DNA"/>
</dbReference>
<dbReference type="RefSeq" id="WP_418161223.1">
    <property type="nucleotide sequence ID" value="NZ_JBBLZC010000026.1"/>
</dbReference>
<name>A0ABU8XVZ5_9PROT</name>
<accession>A0ABU8XVZ5</accession>
<reference evidence="1 2" key="1">
    <citation type="submission" date="2024-01" db="EMBL/GenBank/DDBJ databases">
        <title>Multi-omics insights into the function and evolution of sodium benzoate biodegradation pathways in Benzoatithermus flavus gen. nov., sp. nov. from hot spring.</title>
        <authorList>
            <person name="Hu C.-J."/>
            <person name="Li W.-J."/>
        </authorList>
    </citation>
    <scope>NUCLEOTIDE SEQUENCE [LARGE SCALE GENOMIC DNA]</scope>
    <source>
        <strain evidence="1 2">SYSU G07066</strain>
    </source>
</reference>
<sequence length="114" mass="12158">MTARPNPLKLNPLQAKTLAILQELAKMPEIASPPDEEGAVALRHLPHAHGDHFHVGSAVVRSRDATGLFNPSVYGALERKGLVKPGPRGLPALTVAGLAYDTGIADQILYRADH</sequence>
<proteinExistence type="predicted"/>
<evidence type="ECO:0000313" key="2">
    <source>
        <dbReference type="Proteomes" id="UP001375743"/>
    </source>
</evidence>
<keyword evidence="2" id="KW-1185">Reference proteome</keyword>
<protein>
    <submittedName>
        <fullName evidence="1">Uncharacterized protein</fullName>
    </submittedName>
</protein>
<dbReference type="Proteomes" id="UP001375743">
    <property type="component" value="Unassembled WGS sequence"/>
</dbReference>
<gene>
    <name evidence="1" type="ORF">U1T56_19660</name>
</gene>